<proteinExistence type="predicted"/>
<gene>
    <name evidence="2" type="ORF">CK203_109992</name>
</gene>
<accession>A0A438DW00</accession>
<reference evidence="2 3" key="1">
    <citation type="journal article" date="2018" name="PLoS Genet.">
        <title>Population sequencing reveals clonal diversity and ancestral inbreeding in the grapevine cultivar Chardonnay.</title>
        <authorList>
            <person name="Roach M.J."/>
            <person name="Johnson D.L."/>
            <person name="Bohlmann J."/>
            <person name="van Vuuren H.J."/>
            <person name="Jones S.J."/>
            <person name="Pretorius I.S."/>
            <person name="Schmidt S.A."/>
            <person name="Borneman A.R."/>
        </authorList>
    </citation>
    <scope>NUCLEOTIDE SEQUENCE [LARGE SCALE GENOMIC DNA]</scope>
    <source>
        <strain evidence="3">cv. Chardonnay</strain>
        <tissue evidence="2">Leaf</tissue>
    </source>
</reference>
<dbReference type="AlphaFoldDB" id="A0A438DW00"/>
<evidence type="ECO:0000313" key="2">
    <source>
        <dbReference type="EMBL" id="RVW39654.1"/>
    </source>
</evidence>
<dbReference type="PANTHER" id="PTHR36892">
    <property type="entry name" value="OS01G0201800 PROTEIN"/>
    <property type="match status" value="1"/>
</dbReference>
<feature type="compositionally biased region" description="Polar residues" evidence="1">
    <location>
        <begin position="1"/>
        <end position="22"/>
    </location>
</feature>
<evidence type="ECO:0000313" key="3">
    <source>
        <dbReference type="Proteomes" id="UP000288805"/>
    </source>
</evidence>
<name>A0A438DW00_VITVI</name>
<dbReference type="Proteomes" id="UP000288805">
    <property type="component" value="Unassembled WGS sequence"/>
</dbReference>
<dbReference type="PANTHER" id="PTHR36892:SF1">
    <property type="entry name" value="OS05G0518200 PROTEIN"/>
    <property type="match status" value="1"/>
</dbReference>
<organism evidence="2 3">
    <name type="scientific">Vitis vinifera</name>
    <name type="common">Grape</name>
    <dbReference type="NCBI Taxonomy" id="29760"/>
    <lineage>
        <taxon>Eukaryota</taxon>
        <taxon>Viridiplantae</taxon>
        <taxon>Streptophyta</taxon>
        <taxon>Embryophyta</taxon>
        <taxon>Tracheophyta</taxon>
        <taxon>Spermatophyta</taxon>
        <taxon>Magnoliopsida</taxon>
        <taxon>eudicotyledons</taxon>
        <taxon>Gunneridae</taxon>
        <taxon>Pentapetalae</taxon>
        <taxon>rosids</taxon>
        <taxon>Vitales</taxon>
        <taxon>Vitaceae</taxon>
        <taxon>Viteae</taxon>
        <taxon>Vitis</taxon>
    </lineage>
</organism>
<protein>
    <submittedName>
        <fullName evidence="2">Uncharacterized protein</fullName>
    </submittedName>
</protein>
<feature type="region of interest" description="Disordered" evidence="1">
    <location>
        <begin position="1"/>
        <end position="64"/>
    </location>
</feature>
<sequence length="151" mass="16721">MREESSTVTGLNTVGNYSSEEQLNPVALELNSDRDQASSIGFTPSETQKDELANSPGIDAAKLDGVTRSGPVKLSAGAKHILNPDLRKKQQRFTGFRRRHISPRYKAVHFFIRVTKFQGISIIKSRTSAFDTSSKMWTPGFIATAKDLLLH</sequence>
<feature type="compositionally biased region" description="Polar residues" evidence="1">
    <location>
        <begin position="37"/>
        <end position="46"/>
    </location>
</feature>
<evidence type="ECO:0000256" key="1">
    <source>
        <dbReference type="SAM" id="MobiDB-lite"/>
    </source>
</evidence>
<dbReference type="EMBL" id="QGNW01001475">
    <property type="protein sequence ID" value="RVW39654.1"/>
    <property type="molecule type" value="Genomic_DNA"/>
</dbReference>
<comment type="caution">
    <text evidence="2">The sequence shown here is derived from an EMBL/GenBank/DDBJ whole genome shotgun (WGS) entry which is preliminary data.</text>
</comment>